<feature type="transmembrane region" description="Helical" evidence="1">
    <location>
        <begin position="12"/>
        <end position="34"/>
    </location>
</feature>
<evidence type="ECO:0000313" key="2">
    <source>
        <dbReference type="EMBL" id="GJE99889.1"/>
    </source>
</evidence>
<sequence>MATNIQLYIGPYLVLLCVALMLFGVTCFQVYSYWVKYTRDHPRIRLFVLLLWLLECLHTIMCVHMLYDSFIDEFGDLAAIERIIWSAGAMIFIEACISSLSRGFSVVYIWQLSNGNPLLTAPPAILLICSLGFTLAAASLLYARTTWADLHTHRGTYVRRPPLSSLALPR</sequence>
<accession>A0A9P3GVC5</accession>
<keyword evidence="1" id="KW-0812">Transmembrane</keyword>
<feature type="transmembrane region" description="Helical" evidence="1">
    <location>
        <begin position="124"/>
        <end position="143"/>
    </location>
</feature>
<dbReference type="PANTHER" id="PTHR40465:SF1">
    <property type="entry name" value="DUF6534 DOMAIN-CONTAINING PROTEIN"/>
    <property type="match status" value="1"/>
</dbReference>
<organism evidence="2 3">
    <name type="scientific">Phanerochaete sordida</name>
    <dbReference type="NCBI Taxonomy" id="48140"/>
    <lineage>
        <taxon>Eukaryota</taxon>
        <taxon>Fungi</taxon>
        <taxon>Dikarya</taxon>
        <taxon>Basidiomycota</taxon>
        <taxon>Agaricomycotina</taxon>
        <taxon>Agaricomycetes</taxon>
        <taxon>Polyporales</taxon>
        <taxon>Phanerochaetaceae</taxon>
        <taxon>Phanerochaete</taxon>
    </lineage>
</organism>
<reference evidence="2 3" key="1">
    <citation type="submission" date="2021-08" db="EMBL/GenBank/DDBJ databases">
        <title>Draft Genome Sequence of Phanerochaete sordida strain YK-624.</title>
        <authorList>
            <person name="Mori T."/>
            <person name="Dohra H."/>
            <person name="Suzuki T."/>
            <person name="Kawagishi H."/>
            <person name="Hirai H."/>
        </authorList>
    </citation>
    <scope>NUCLEOTIDE SEQUENCE [LARGE SCALE GENOMIC DNA]</scope>
    <source>
        <strain evidence="2 3">YK-624</strain>
    </source>
</reference>
<proteinExistence type="predicted"/>
<keyword evidence="1" id="KW-1133">Transmembrane helix</keyword>
<dbReference type="AlphaFoldDB" id="A0A9P3GVC5"/>
<name>A0A9P3GVC5_9APHY</name>
<dbReference type="Proteomes" id="UP000703269">
    <property type="component" value="Unassembled WGS sequence"/>
</dbReference>
<protein>
    <submittedName>
        <fullName evidence="2">Uncharacterized protein</fullName>
    </submittedName>
</protein>
<keyword evidence="1" id="KW-0472">Membrane</keyword>
<dbReference type="EMBL" id="BPQB01000124">
    <property type="protein sequence ID" value="GJE99889.1"/>
    <property type="molecule type" value="Genomic_DNA"/>
</dbReference>
<feature type="transmembrane region" description="Helical" evidence="1">
    <location>
        <begin position="87"/>
        <end position="112"/>
    </location>
</feature>
<evidence type="ECO:0000313" key="3">
    <source>
        <dbReference type="Proteomes" id="UP000703269"/>
    </source>
</evidence>
<evidence type="ECO:0000256" key="1">
    <source>
        <dbReference type="SAM" id="Phobius"/>
    </source>
</evidence>
<comment type="caution">
    <text evidence="2">The sequence shown here is derived from an EMBL/GenBank/DDBJ whole genome shotgun (WGS) entry which is preliminary data.</text>
</comment>
<dbReference type="OrthoDB" id="3270417at2759"/>
<dbReference type="PANTHER" id="PTHR40465">
    <property type="entry name" value="CHROMOSOME 1, WHOLE GENOME SHOTGUN SEQUENCE"/>
    <property type="match status" value="1"/>
</dbReference>
<keyword evidence="3" id="KW-1185">Reference proteome</keyword>
<feature type="transmembrane region" description="Helical" evidence="1">
    <location>
        <begin position="46"/>
        <end position="67"/>
    </location>
</feature>
<gene>
    <name evidence="2" type="ORF">PsYK624_161630</name>
</gene>